<feature type="domain" description="Thioredoxin" evidence="11">
    <location>
        <begin position="1"/>
        <end position="102"/>
    </location>
</feature>
<dbReference type="PIRSF" id="PIRSF000077">
    <property type="entry name" value="Thioredoxin"/>
    <property type="match status" value="1"/>
</dbReference>
<dbReference type="Gene3D" id="3.40.30.10">
    <property type="entry name" value="Glutaredoxin"/>
    <property type="match status" value="1"/>
</dbReference>
<dbReference type="GO" id="GO:0045454">
    <property type="term" value="P:cell redox homeostasis"/>
    <property type="evidence" value="ECO:0007669"/>
    <property type="project" value="TreeGrafter"/>
</dbReference>
<proteinExistence type="inferred from homology"/>
<dbReference type="SUPFAM" id="SSF52833">
    <property type="entry name" value="Thioredoxin-like"/>
    <property type="match status" value="1"/>
</dbReference>
<evidence type="ECO:0000259" key="11">
    <source>
        <dbReference type="PROSITE" id="PS51352"/>
    </source>
</evidence>
<dbReference type="InterPro" id="IPR036249">
    <property type="entry name" value="Thioredoxin-like_sf"/>
</dbReference>
<dbReference type="InterPro" id="IPR017937">
    <property type="entry name" value="Thioredoxin_CS"/>
</dbReference>
<keyword evidence="6 10" id="KW-0676">Redox-active center</keyword>
<dbReference type="RefSeq" id="WP_074570765.1">
    <property type="nucleotide sequence ID" value="NZ_FNJQ01000001.1"/>
</dbReference>
<gene>
    <name evidence="12" type="ORF">SAMN05216366_101154</name>
</gene>
<keyword evidence="5 10" id="KW-1015">Disulfide bond</keyword>
<name>A0A1H0MGA7_SELRU</name>
<evidence type="ECO:0000256" key="5">
    <source>
        <dbReference type="ARBA" id="ARBA00023157"/>
    </source>
</evidence>
<evidence type="ECO:0000256" key="6">
    <source>
        <dbReference type="ARBA" id="ARBA00023284"/>
    </source>
</evidence>
<dbReference type="GO" id="GO:0015035">
    <property type="term" value="F:protein-disulfide reductase activity"/>
    <property type="evidence" value="ECO:0007669"/>
    <property type="project" value="UniProtKB-UniRule"/>
</dbReference>
<feature type="disulfide bond" description="Redox-active" evidence="10">
    <location>
        <begin position="31"/>
        <end position="34"/>
    </location>
</feature>
<dbReference type="PROSITE" id="PS51352">
    <property type="entry name" value="THIOREDOXIN_2"/>
    <property type="match status" value="1"/>
</dbReference>
<evidence type="ECO:0000256" key="1">
    <source>
        <dbReference type="ARBA" id="ARBA00008987"/>
    </source>
</evidence>
<evidence type="ECO:0000256" key="8">
    <source>
        <dbReference type="PIRNR" id="PIRNR000077"/>
    </source>
</evidence>
<evidence type="ECO:0000256" key="10">
    <source>
        <dbReference type="PIRSR" id="PIRSR000077-4"/>
    </source>
</evidence>
<evidence type="ECO:0000256" key="2">
    <source>
        <dbReference type="ARBA" id="ARBA00020570"/>
    </source>
</evidence>
<evidence type="ECO:0000313" key="13">
    <source>
        <dbReference type="Proteomes" id="UP000182412"/>
    </source>
</evidence>
<evidence type="ECO:0000256" key="7">
    <source>
        <dbReference type="NCBIfam" id="TIGR01068"/>
    </source>
</evidence>
<dbReference type="NCBIfam" id="TIGR01068">
    <property type="entry name" value="thioredoxin"/>
    <property type="match status" value="1"/>
</dbReference>
<protein>
    <recommendedName>
        <fullName evidence="2 7">Thioredoxin</fullName>
    </recommendedName>
</protein>
<dbReference type="Pfam" id="PF00085">
    <property type="entry name" value="Thioredoxin"/>
    <property type="match status" value="1"/>
</dbReference>
<dbReference type="InterPro" id="IPR005746">
    <property type="entry name" value="Thioredoxin"/>
</dbReference>
<dbReference type="PROSITE" id="PS00194">
    <property type="entry name" value="THIOREDOXIN_1"/>
    <property type="match status" value="1"/>
</dbReference>
<evidence type="ECO:0000256" key="4">
    <source>
        <dbReference type="ARBA" id="ARBA00022982"/>
    </source>
</evidence>
<dbReference type="PANTHER" id="PTHR45663">
    <property type="entry name" value="GEO12009P1"/>
    <property type="match status" value="1"/>
</dbReference>
<evidence type="ECO:0000256" key="3">
    <source>
        <dbReference type="ARBA" id="ARBA00022448"/>
    </source>
</evidence>
<dbReference type="EMBL" id="FNJQ01000001">
    <property type="protein sequence ID" value="SDO79335.1"/>
    <property type="molecule type" value="Genomic_DNA"/>
</dbReference>
<feature type="active site" description="Nucleophile" evidence="9">
    <location>
        <position position="31"/>
    </location>
</feature>
<feature type="site" description="Contributes to redox potential value" evidence="9">
    <location>
        <position position="33"/>
    </location>
</feature>
<feature type="site" description="Contributes to redox potential value" evidence="9">
    <location>
        <position position="32"/>
    </location>
</feature>
<keyword evidence="4" id="KW-0249">Electron transport</keyword>
<dbReference type="GO" id="GO:0005829">
    <property type="term" value="C:cytosol"/>
    <property type="evidence" value="ECO:0007669"/>
    <property type="project" value="TreeGrafter"/>
</dbReference>
<feature type="active site" description="Nucleophile" evidence="9">
    <location>
        <position position="34"/>
    </location>
</feature>
<organism evidence="12 13">
    <name type="scientific">Selenomonas ruminantium</name>
    <dbReference type="NCBI Taxonomy" id="971"/>
    <lineage>
        <taxon>Bacteria</taxon>
        <taxon>Bacillati</taxon>
        <taxon>Bacillota</taxon>
        <taxon>Negativicutes</taxon>
        <taxon>Selenomonadales</taxon>
        <taxon>Selenomonadaceae</taxon>
        <taxon>Selenomonas</taxon>
    </lineage>
</organism>
<dbReference type="CDD" id="cd02947">
    <property type="entry name" value="TRX_family"/>
    <property type="match status" value="1"/>
</dbReference>
<feature type="site" description="Deprotonates C-terminal active site Cys" evidence="9">
    <location>
        <position position="25"/>
    </location>
</feature>
<dbReference type="PANTHER" id="PTHR45663:SF11">
    <property type="entry name" value="GEO12009P1"/>
    <property type="match status" value="1"/>
</dbReference>
<sequence>MATTVITKDNFQGEVLDQQGTVLIDFWAEWCGPCRMLSPVIDEVAAENPSIKVGKVNVDEQQELAAQFGIMSIPTLLVFKNGQKVNESLGLIPKEQVEKLIG</sequence>
<comment type="similarity">
    <text evidence="1 8">Belongs to the thioredoxin family.</text>
</comment>
<evidence type="ECO:0000313" key="12">
    <source>
        <dbReference type="EMBL" id="SDO79335.1"/>
    </source>
</evidence>
<dbReference type="PRINTS" id="PR00421">
    <property type="entry name" value="THIOREDOXIN"/>
</dbReference>
<dbReference type="OrthoDB" id="9790390at2"/>
<evidence type="ECO:0000256" key="9">
    <source>
        <dbReference type="PIRSR" id="PIRSR000077-1"/>
    </source>
</evidence>
<keyword evidence="3" id="KW-0813">Transport</keyword>
<dbReference type="AlphaFoldDB" id="A0A1H0MGA7"/>
<reference evidence="12 13" key="1">
    <citation type="submission" date="2016-10" db="EMBL/GenBank/DDBJ databases">
        <authorList>
            <person name="de Groot N.N."/>
        </authorList>
    </citation>
    <scope>NUCLEOTIDE SEQUENCE [LARGE SCALE GENOMIC DNA]</scope>
    <source>
        <strain evidence="12 13">S137</strain>
    </source>
</reference>
<dbReference type="FunFam" id="3.40.30.10:FF:000001">
    <property type="entry name" value="Thioredoxin"/>
    <property type="match status" value="1"/>
</dbReference>
<accession>A0A1H0MGA7</accession>
<dbReference type="Proteomes" id="UP000182412">
    <property type="component" value="Unassembled WGS sequence"/>
</dbReference>
<dbReference type="InterPro" id="IPR013766">
    <property type="entry name" value="Thioredoxin_domain"/>
</dbReference>